<feature type="coiled-coil region" evidence="1">
    <location>
        <begin position="502"/>
        <end position="553"/>
    </location>
</feature>
<feature type="chain" id="PRO_5046528055" evidence="2">
    <location>
        <begin position="20"/>
        <end position="1087"/>
    </location>
</feature>
<evidence type="ECO:0000313" key="4">
    <source>
        <dbReference type="Proteomes" id="UP001432074"/>
    </source>
</evidence>
<keyword evidence="4" id="KW-1185">Reference proteome</keyword>
<reference evidence="3" key="1">
    <citation type="submission" date="2024-01" db="EMBL/GenBank/DDBJ databases">
        <title>Complete genome sequence of Mycoplasma arginini type strain G 230.</title>
        <authorList>
            <person name="Spergser J."/>
        </authorList>
    </citation>
    <scope>NUCLEOTIDE SEQUENCE</scope>
    <source>
        <strain evidence="3">NCTC 10129</strain>
    </source>
</reference>
<name>A0ABZ2APC6_MYCAR</name>
<feature type="coiled-coil region" evidence="1">
    <location>
        <begin position="586"/>
        <end position="624"/>
    </location>
</feature>
<accession>A0ABZ2APC6</accession>
<protein>
    <submittedName>
        <fullName evidence="3">Uncharacterized protein</fullName>
    </submittedName>
</protein>
<feature type="signal peptide" evidence="2">
    <location>
        <begin position="1"/>
        <end position="19"/>
    </location>
</feature>
<dbReference type="Proteomes" id="UP001432074">
    <property type="component" value="Chromosome"/>
</dbReference>
<gene>
    <name evidence="3" type="ORF">V2E25_00270</name>
</gene>
<organism evidence="3 4">
    <name type="scientific">Mycoplasmopsis arginini</name>
    <name type="common">Mycoplasma arginini</name>
    <dbReference type="NCBI Taxonomy" id="2094"/>
    <lineage>
        <taxon>Bacteria</taxon>
        <taxon>Bacillati</taxon>
        <taxon>Mycoplasmatota</taxon>
        <taxon>Mycoplasmoidales</taxon>
        <taxon>Metamycoplasmataceae</taxon>
        <taxon>Mycoplasmopsis</taxon>
    </lineage>
</organism>
<dbReference type="EMBL" id="CP143577">
    <property type="protein sequence ID" value="WVN22026.1"/>
    <property type="molecule type" value="Genomic_DNA"/>
</dbReference>
<sequence>MKKSRKLVIGLTFLTAAAAATLVTTVVGILKNKNLPPENKLELSKKKFGEKVNETKELLDKLLDPKYKDIRKNLQDALDETNKNITKDSKAEDYDKQIENLSKAIEEIKKDKQQIDINDGSLDKSKKEYEEAKKSAEDLASKLTDDKYKTVKDKLDKAIVDATKNINENSSKEDYKLATEKLNKAIEVANNEKTTIDNSNETLEDAINNFNNKLTEATNSARELYDPEFILEWQELQKRIDEIEDEVVNASEEDKKSKELYQTGTAKLNEVIAKAKYLKLQREFEYREFDKLLEKLNDLIAKVDNKPYLTNLKTKLENYKANNFSDKKKLEYTRLPISELKNKIWILKEAVNSWESRVNGLLPYVASYEDKHNEAARFAHELKKPEYSHIKGTLEQKISEALDLVINNQTKAKESFQNAIQILNDAISLAKKDIEIKDRELVELEIAKNAYKAKKTKVEKLIEELNTDRIYLNAEFKFKELSDNLSELLNNINSGLNDFSTKTDYENATTSLENAIQKAKKAMREFKNQRWNLDEAKDVYKSQLKKAEDLSNELNKPEYEEVKAELDQKINEIKNGITDTSDKEDYQDATWKLEDLVEEIKEKAESIKNQLDKLGTARDLYEQKLNQILQYKDQIASDLKYSFLSIQLENEINRIKTSTDLENISSLEKGADDLAILLDKASYEVATRDNLWQQLLNEKALLDTLKQNVEGKDHLNSLKDKINTKFNELFPNNELTNHGLANNHDLTITVIELADSLKQFKEEFDLLEAKQNYLKQLSLVNEKLSEIEKSVNKEHYKESKDKLVSVKESADAIASGNTKISYDIATQELSRVLAEVIEKIKAIDQELSSPEGMERLYWAKLKEAKNYADGDLNSDQEIYSNEKDQLKQAIQAIENEVTTTPVEDQKKEGFFQDKIDKLNKALDQAKETKQEKDISLSEFDELALRANELDKRIDDSKYYSYYKNEFKWSIIDDFQPRSRKKFSSLAQDARKQKIDSLRNKVIYHEETLERVLPLISKYLDLKKEAEAFLQELSKNVIYNDIKIALEKQIFNSEEEIKNSRYIDYGVQIPILEEALELSKQAKKAKDI</sequence>
<evidence type="ECO:0000313" key="3">
    <source>
        <dbReference type="EMBL" id="WVN22026.1"/>
    </source>
</evidence>
<feature type="coiled-coil region" evidence="1">
    <location>
        <begin position="91"/>
        <end position="146"/>
    </location>
</feature>
<dbReference type="RefSeq" id="WP_129694413.1">
    <property type="nucleotide sequence ID" value="NZ_CP143577.1"/>
</dbReference>
<keyword evidence="1" id="KW-0175">Coiled coil</keyword>
<evidence type="ECO:0000256" key="2">
    <source>
        <dbReference type="SAM" id="SignalP"/>
    </source>
</evidence>
<feature type="coiled-coil region" evidence="1">
    <location>
        <begin position="750"/>
        <end position="790"/>
    </location>
</feature>
<keyword evidence="2" id="KW-0732">Signal</keyword>
<feature type="coiled-coil region" evidence="1">
    <location>
        <begin position="434"/>
        <end position="468"/>
    </location>
</feature>
<feature type="coiled-coil region" evidence="1">
    <location>
        <begin position="876"/>
        <end position="935"/>
    </location>
</feature>
<evidence type="ECO:0000256" key="1">
    <source>
        <dbReference type="SAM" id="Coils"/>
    </source>
</evidence>
<proteinExistence type="predicted"/>
<feature type="coiled-coil region" evidence="1">
    <location>
        <begin position="172"/>
        <end position="260"/>
    </location>
</feature>